<dbReference type="GO" id="GO:0008270">
    <property type="term" value="F:zinc ion binding"/>
    <property type="evidence" value="ECO:0007669"/>
    <property type="project" value="InterPro"/>
</dbReference>
<proteinExistence type="predicted"/>
<protein>
    <recommendedName>
        <fullName evidence="4">microbial collagenase</fullName>
        <ecNumber evidence="4">3.4.24.3</ecNumber>
    </recommendedName>
</protein>
<evidence type="ECO:0000256" key="11">
    <source>
        <dbReference type="ARBA" id="ARBA00022837"/>
    </source>
</evidence>
<evidence type="ECO:0000256" key="13">
    <source>
        <dbReference type="ARBA" id="ARBA00023049"/>
    </source>
</evidence>
<dbReference type="InterPro" id="IPR000601">
    <property type="entry name" value="PKD_dom"/>
</dbReference>
<dbReference type="Proteomes" id="UP000317940">
    <property type="component" value="Unassembled WGS sequence"/>
</dbReference>
<dbReference type="GO" id="GO:0006508">
    <property type="term" value="P:proteolysis"/>
    <property type="evidence" value="ECO:0007669"/>
    <property type="project" value="UniProtKB-KW"/>
</dbReference>
<evidence type="ECO:0000256" key="10">
    <source>
        <dbReference type="ARBA" id="ARBA00022833"/>
    </source>
</evidence>
<feature type="chain" id="PRO_5021786552" description="microbial collagenase" evidence="16">
    <location>
        <begin position="30"/>
        <end position="836"/>
    </location>
</feature>
<evidence type="ECO:0000256" key="15">
    <source>
        <dbReference type="PIRSR" id="PIRSR602169-1"/>
    </source>
</evidence>
<evidence type="ECO:0000259" key="17">
    <source>
        <dbReference type="PROSITE" id="PS50093"/>
    </source>
</evidence>
<evidence type="ECO:0000256" key="8">
    <source>
        <dbReference type="ARBA" id="ARBA00022729"/>
    </source>
</evidence>
<dbReference type="Gene3D" id="2.60.120.380">
    <property type="match status" value="1"/>
</dbReference>
<keyword evidence="10" id="KW-0862">Zinc</keyword>
<dbReference type="InterPro" id="IPR002169">
    <property type="entry name" value="Peptidase_M9A/M9B"/>
</dbReference>
<evidence type="ECO:0000313" key="19">
    <source>
        <dbReference type="Proteomes" id="UP000317940"/>
    </source>
</evidence>
<keyword evidence="13" id="KW-0482">Metalloprotease</keyword>
<dbReference type="Gene3D" id="1.10.390.20">
    <property type="match status" value="1"/>
</dbReference>
<evidence type="ECO:0000256" key="6">
    <source>
        <dbReference type="ARBA" id="ARBA00022670"/>
    </source>
</evidence>
<dbReference type="CDD" id="cd00146">
    <property type="entry name" value="PKD"/>
    <property type="match status" value="1"/>
</dbReference>
<keyword evidence="9" id="KW-0378">Hydrolase</keyword>
<feature type="active site" evidence="15">
    <location>
        <position position="509"/>
    </location>
</feature>
<dbReference type="AlphaFoldDB" id="A0A561S9B8"/>
<gene>
    <name evidence="18" type="ORF">FHX73_1925</name>
</gene>
<name>A0A561S9B8_9ACTN</name>
<keyword evidence="8 16" id="KW-0732">Signal</keyword>
<dbReference type="GO" id="GO:0004222">
    <property type="term" value="F:metalloendopeptidase activity"/>
    <property type="evidence" value="ECO:0007669"/>
    <property type="project" value="InterPro"/>
</dbReference>
<evidence type="ECO:0000256" key="3">
    <source>
        <dbReference type="ARBA" id="ARBA00004613"/>
    </source>
</evidence>
<feature type="domain" description="PKD" evidence="17">
    <location>
        <begin position="664"/>
        <end position="725"/>
    </location>
</feature>
<dbReference type="PANTHER" id="PTHR13062">
    <property type="entry name" value="COLLAGENASE"/>
    <property type="match status" value="1"/>
</dbReference>
<keyword evidence="14" id="KW-0865">Zymogen</keyword>
<evidence type="ECO:0000256" key="12">
    <source>
        <dbReference type="ARBA" id="ARBA00023026"/>
    </source>
</evidence>
<comment type="catalytic activity">
    <reaction evidence="1">
        <text>Digestion of native collagen in the triple helical region at Xaa-|-Gly bonds. With synthetic peptides, a preference is shown for Gly at P3 and P1', Pro and Ala at P2 and P2', and hydroxyproline, Ala or Arg at P3'.</text>
        <dbReference type="EC" id="3.4.24.3"/>
    </reaction>
</comment>
<dbReference type="InterPro" id="IPR013783">
    <property type="entry name" value="Ig-like_fold"/>
</dbReference>
<dbReference type="EMBL" id="VIWT01000009">
    <property type="protein sequence ID" value="TWF71395.1"/>
    <property type="molecule type" value="Genomic_DNA"/>
</dbReference>
<evidence type="ECO:0000256" key="7">
    <source>
        <dbReference type="ARBA" id="ARBA00022723"/>
    </source>
</evidence>
<organism evidence="18 19">
    <name type="scientific">Kitasatospora viridis</name>
    <dbReference type="NCBI Taxonomy" id="281105"/>
    <lineage>
        <taxon>Bacteria</taxon>
        <taxon>Bacillati</taxon>
        <taxon>Actinomycetota</taxon>
        <taxon>Actinomycetes</taxon>
        <taxon>Kitasatosporales</taxon>
        <taxon>Streptomycetaceae</taxon>
        <taxon>Kitasatospora</taxon>
    </lineage>
</organism>
<dbReference type="InterPro" id="IPR022409">
    <property type="entry name" value="PKD/Chitinase_dom"/>
</dbReference>
<dbReference type="Gene3D" id="2.60.40.10">
    <property type="entry name" value="Immunoglobulins"/>
    <property type="match status" value="1"/>
</dbReference>
<comment type="cofactor">
    <cofactor evidence="2">
        <name>Zn(2+)</name>
        <dbReference type="ChEBI" id="CHEBI:29105"/>
    </cofactor>
</comment>
<dbReference type="PROSITE" id="PS51257">
    <property type="entry name" value="PROKAR_LIPOPROTEIN"/>
    <property type="match status" value="1"/>
</dbReference>
<evidence type="ECO:0000313" key="18">
    <source>
        <dbReference type="EMBL" id="TWF71395.1"/>
    </source>
</evidence>
<evidence type="ECO:0000256" key="14">
    <source>
        <dbReference type="ARBA" id="ARBA00023145"/>
    </source>
</evidence>
<dbReference type="InterPro" id="IPR013661">
    <property type="entry name" value="Peptidase_M9_N_dom"/>
</dbReference>
<dbReference type="PANTHER" id="PTHR13062:SF9">
    <property type="entry name" value="MICROBIAL COLLAGENASE"/>
    <property type="match status" value="1"/>
</dbReference>
<reference evidence="18 19" key="1">
    <citation type="submission" date="2019-06" db="EMBL/GenBank/DDBJ databases">
        <title>Sequencing the genomes of 1000 actinobacteria strains.</title>
        <authorList>
            <person name="Klenk H.-P."/>
        </authorList>
    </citation>
    <scope>NUCLEOTIDE SEQUENCE [LARGE SCALE GENOMIC DNA]</scope>
    <source>
        <strain evidence="18 19">DSM 44826</strain>
    </source>
</reference>
<dbReference type="Pfam" id="PF18911">
    <property type="entry name" value="PKD_4"/>
    <property type="match status" value="1"/>
</dbReference>
<evidence type="ECO:0000256" key="9">
    <source>
        <dbReference type="ARBA" id="ARBA00022801"/>
    </source>
</evidence>
<keyword evidence="7" id="KW-0479">Metal-binding</keyword>
<evidence type="ECO:0000256" key="5">
    <source>
        <dbReference type="ARBA" id="ARBA00022525"/>
    </source>
</evidence>
<keyword evidence="6" id="KW-0645">Protease</keyword>
<dbReference type="InterPro" id="IPR035986">
    <property type="entry name" value="PKD_dom_sf"/>
</dbReference>
<dbReference type="RefSeq" id="WP_246214246.1">
    <property type="nucleotide sequence ID" value="NZ_BAAAMZ010000028.1"/>
</dbReference>
<dbReference type="Gene3D" id="3.40.30.160">
    <property type="entry name" value="Collagenase ColT, N-terminal domain"/>
    <property type="match status" value="1"/>
</dbReference>
<keyword evidence="5" id="KW-0964">Secreted</keyword>
<evidence type="ECO:0000256" key="2">
    <source>
        <dbReference type="ARBA" id="ARBA00001947"/>
    </source>
</evidence>
<sequence length="836" mass="87519">MQRRPFFGHLAAGLTAAALFAAGCGTAQAAPPASAPLVVGLPGHDPAHPPAPYAPMGVSTDGSDQDAVQVGRLTPAQLPPPRPLAHRTGQAAQPHQAVRAAAQSCTPADFSSRSGAALAAYLESSTTDCVNTLFAVTGSAAHGVFQQSQVLPVAQAMQQLAAGYQGDDSSGIQQLVLFLRAAYYVQFNDAADVGSYDASVTSAATAAMDAFFANPHSQDVTAGNAPILGEAVTLTDSADTDAHYIGLYEHLYQSYNSSWDAVTGMDNAVYNANSALWRAVNNPAFVSAVTADPGVIKTLNGFVLGHLDLLGGDNTNMVSGAGQDLASYIQVPALRSTVQPLMIGMLNASKPAGPTAALWVAVAQQSADFDAANCATYGTCDLPTKLRAAALPISHTCSPTLTVSAESLDPTQLAAVCTSLTNEAAWFQKLVKATGPIPGQTITGENMVVFSSRQDYQVYAPAIFGIDTDNGGLTVTGEPSQAGNSSYSVMYQAPYATDFPADIWNLNHEFTHYLDAVYNTRGDFTAETAVPDVWWIEGIAEYTSYTYRGVPDTEALTDAPLHTYALSTLFQNTYENSDTTRTYPWGYLAVRYMWERHPDVMAAMLGHFRTGDYTGGYQVYNSLGTRDDADFASWLNGLSGSAAGTPKAAFTQTVTGLTAAFHDTSTETGGTAKITGWKWAFGDGATATSANPQHAYAKPGSYTVTLTVTDSSKQTATTSATVTVTGPVACTGADPRLLGQNCARTGQSAAAGGLDYFYLYLQAGTTTLKVTTSAGTGSAYLYYDPTTWATGTNHTAASTHSGTTQTLTVTNTTAGYRYVSLYGATAFSGVTVSTSY</sequence>
<dbReference type="SMART" id="SM00089">
    <property type="entry name" value="PKD"/>
    <property type="match status" value="1"/>
</dbReference>
<evidence type="ECO:0000256" key="16">
    <source>
        <dbReference type="SAM" id="SignalP"/>
    </source>
</evidence>
<dbReference type="PRINTS" id="PR00931">
    <property type="entry name" value="MICOLLPTASE"/>
</dbReference>
<keyword evidence="11" id="KW-0106">Calcium</keyword>
<dbReference type="Pfam" id="PF08453">
    <property type="entry name" value="Peptidase_M9_N"/>
    <property type="match status" value="1"/>
</dbReference>
<dbReference type="SUPFAM" id="SSF49299">
    <property type="entry name" value="PKD domain"/>
    <property type="match status" value="1"/>
</dbReference>
<evidence type="ECO:0000256" key="4">
    <source>
        <dbReference type="ARBA" id="ARBA00012653"/>
    </source>
</evidence>
<keyword evidence="19" id="KW-1185">Reference proteome</keyword>
<dbReference type="EC" id="3.4.24.3" evidence="4"/>
<dbReference type="Pfam" id="PF01752">
    <property type="entry name" value="Peptidase_M9"/>
    <property type="match status" value="1"/>
</dbReference>
<keyword evidence="12" id="KW-0843">Virulence</keyword>
<feature type="signal peptide" evidence="16">
    <location>
        <begin position="1"/>
        <end position="29"/>
    </location>
</feature>
<dbReference type="PROSITE" id="PS50093">
    <property type="entry name" value="PKD"/>
    <property type="match status" value="1"/>
</dbReference>
<dbReference type="GO" id="GO:0005975">
    <property type="term" value="P:carbohydrate metabolic process"/>
    <property type="evidence" value="ECO:0007669"/>
    <property type="project" value="UniProtKB-ARBA"/>
</dbReference>
<accession>A0A561S9B8</accession>
<comment type="caution">
    <text evidence="18">The sequence shown here is derived from an EMBL/GenBank/DDBJ whole genome shotgun (WGS) entry which is preliminary data.</text>
</comment>
<comment type="subcellular location">
    <subcellularLocation>
        <location evidence="3">Secreted</location>
    </subcellularLocation>
</comment>
<evidence type="ECO:0000256" key="1">
    <source>
        <dbReference type="ARBA" id="ARBA00000424"/>
    </source>
</evidence>
<dbReference type="GO" id="GO:0005576">
    <property type="term" value="C:extracellular region"/>
    <property type="evidence" value="ECO:0007669"/>
    <property type="project" value="UniProtKB-SubCell"/>
</dbReference>